<proteinExistence type="inferred from homology"/>
<name>A0A5C6WWZ9_9DELT</name>
<keyword evidence="2 5" id="KW-0378">Hydrolase</keyword>
<dbReference type="Gene3D" id="3.20.20.300">
    <property type="entry name" value="Glycoside hydrolase, family 3, N-terminal domain"/>
    <property type="match status" value="1"/>
</dbReference>
<dbReference type="GO" id="GO:0004563">
    <property type="term" value="F:beta-N-acetylhexosaminidase activity"/>
    <property type="evidence" value="ECO:0007669"/>
    <property type="project" value="UniProtKB-EC"/>
</dbReference>
<evidence type="ECO:0000313" key="5">
    <source>
        <dbReference type="EMBL" id="TXD33935.1"/>
    </source>
</evidence>
<organism evidence="5 6">
    <name type="scientific">Lujinxingia vulgaris</name>
    <dbReference type="NCBI Taxonomy" id="2600176"/>
    <lineage>
        <taxon>Bacteria</taxon>
        <taxon>Deltaproteobacteria</taxon>
        <taxon>Bradymonadales</taxon>
        <taxon>Lujinxingiaceae</taxon>
        <taxon>Lujinxingia</taxon>
    </lineage>
</organism>
<dbReference type="OrthoDB" id="9781691at2"/>
<protein>
    <submittedName>
        <fullName evidence="5">Beta-N-acetylhexosaminidase</fullName>
        <ecNumber evidence="5">3.2.1.52</ecNumber>
    </submittedName>
</protein>
<gene>
    <name evidence="5" type="primary">nagZ</name>
    <name evidence="5" type="ORF">FRC98_19760</name>
</gene>
<accession>A0A5C6WWZ9</accession>
<dbReference type="GO" id="GO:0005975">
    <property type="term" value="P:carbohydrate metabolic process"/>
    <property type="evidence" value="ECO:0007669"/>
    <property type="project" value="InterPro"/>
</dbReference>
<dbReference type="Proteomes" id="UP000321412">
    <property type="component" value="Unassembled WGS sequence"/>
</dbReference>
<dbReference type="NCBIfam" id="NF003740">
    <property type="entry name" value="PRK05337.1"/>
    <property type="match status" value="1"/>
</dbReference>
<dbReference type="InterPro" id="IPR050226">
    <property type="entry name" value="NagZ_Beta-hexosaminidase"/>
</dbReference>
<dbReference type="Pfam" id="PF00933">
    <property type="entry name" value="Glyco_hydro_3"/>
    <property type="match status" value="1"/>
</dbReference>
<comment type="caution">
    <text evidence="5">The sequence shown here is derived from an EMBL/GenBank/DDBJ whole genome shotgun (WGS) entry which is preliminary data.</text>
</comment>
<sequence length="379" mass="41426">MSDEAQLRADAGQMLIVGFDGPHTRAPEPVAQALEDGEVGGVILFRRNVESIEQLVSLTTDLHAQVEGDLPPWVAVDQEGGRVVRVREPLTPIPPMRALGQAADQRAVARVSEVLATEISVLGFNLNFAPVLDVDTNPDNPVIGDRAFSSDPERVARAAAGVMVGHHTAGVVPCGKHFPGHGDTLQDSHHTLPRLMHDEKRLRGVELFPFMRAVGAGIPMIMTAHIELPVIDAFAPATFSPRILQGILREEMGFEGVIITDCLEMKAVSERYTIEEMVDLGLDAGLDIFLICHTEAKWRAAFERIVEKAQEDPEIRQKVAASAERVRKLKRELLGHWPRPYQAPADLMEILGCEEHRQITAPFFEDGAVAGVDPTEPGA</sequence>
<keyword evidence="3 5" id="KW-0326">Glycosidase</keyword>
<dbReference type="EMBL" id="VOSM01000017">
    <property type="protein sequence ID" value="TXD33935.1"/>
    <property type="molecule type" value="Genomic_DNA"/>
</dbReference>
<feature type="domain" description="Glycoside hydrolase family 3 N-terminal" evidence="4">
    <location>
        <begin position="7"/>
        <end position="328"/>
    </location>
</feature>
<dbReference type="PANTHER" id="PTHR30480:SF16">
    <property type="entry name" value="GLYCOSIDE HYDROLASE FAMILY 3 DOMAIN PROTEIN"/>
    <property type="match status" value="1"/>
</dbReference>
<evidence type="ECO:0000259" key="4">
    <source>
        <dbReference type="Pfam" id="PF00933"/>
    </source>
</evidence>
<keyword evidence="6" id="KW-1185">Reference proteome</keyword>
<dbReference type="EC" id="3.2.1.52" evidence="5"/>
<evidence type="ECO:0000256" key="1">
    <source>
        <dbReference type="ARBA" id="ARBA00005336"/>
    </source>
</evidence>
<dbReference type="GO" id="GO:0009254">
    <property type="term" value="P:peptidoglycan turnover"/>
    <property type="evidence" value="ECO:0007669"/>
    <property type="project" value="TreeGrafter"/>
</dbReference>
<evidence type="ECO:0000313" key="6">
    <source>
        <dbReference type="Proteomes" id="UP000321412"/>
    </source>
</evidence>
<evidence type="ECO:0000256" key="3">
    <source>
        <dbReference type="ARBA" id="ARBA00023295"/>
    </source>
</evidence>
<dbReference type="InterPro" id="IPR036962">
    <property type="entry name" value="Glyco_hydro_3_N_sf"/>
</dbReference>
<comment type="similarity">
    <text evidence="1">Belongs to the glycosyl hydrolase 3 family.</text>
</comment>
<reference evidence="5 6" key="1">
    <citation type="submission" date="2019-08" db="EMBL/GenBank/DDBJ databases">
        <title>Bradymonadales sp. TMQ4.</title>
        <authorList>
            <person name="Liang Q."/>
        </authorList>
    </citation>
    <scope>NUCLEOTIDE SEQUENCE [LARGE SCALE GENOMIC DNA]</scope>
    <source>
        <strain evidence="5 6">TMQ4</strain>
    </source>
</reference>
<dbReference type="SUPFAM" id="SSF51445">
    <property type="entry name" value="(Trans)glycosidases"/>
    <property type="match status" value="1"/>
</dbReference>
<evidence type="ECO:0000256" key="2">
    <source>
        <dbReference type="ARBA" id="ARBA00022801"/>
    </source>
</evidence>
<dbReference type="InterPro" id="IPR001764">
    <property type="entry name" value="Glyco_hydro_3_N"/>
</dbReference>
<dbReference type="RefSeq" id="WP_146983256.1">
    <property type="nucleotide sequence ID" value="NZ_VOSM01000017.1"/>
</dbReference>
<dbReference type="PANTHER" id="PTHR30480">
    <property type="entry name" value="BETA-HEXOSAMINIDASE-RELATED"/>
    <property type="match status" value="1"/>
</dbReference>
<dbReference type="InterPro" id="IPR017853">
    <property type="entry name" value="GH"/>
</dbReference>
<dbReference type="AlphaFoldDB" id="A0A5C6WWZ9"/>